<sequence length="113" mass="12583">MMLLGIQLFEDKSGARLHSRWLLLWRGYMVWGITAGDPLPLLGYIGAYAMQRVGTLCSRPDHLPTLILDILALPVSSAPRVRSHYMVTCIHVGRLSTIVGREGVHRPSNEAYA</sequence>
<evidence type="ECO:0000313" key="1">
    <source>
        <dbReference type="EMBL" id="MED6186739.1"/>
    </source>
</evidence>
<comment type="caution">
    <text evidence="1">The sequence shown here is derived from an EMBL/GenBank/DDBJ whole genome shotgun (WGS) entry which is preliminary data.</text>
</comment>
<accession>A0ABU6WLI8</accession>
<dbReference type="EMBL" id="JASCZI010182011">
    <property type="protein sequence ID" value="MED6186739.1"/>
    <property type="molecule type" value="Genomic_DNA"/>
</dbReference>
<dbReference type="Proteomes" id="UP001341840">
    <property type="component" value="Unassembled WGS sequence"/>
</dbReference>
<proteinExistence type="predicted"/>
<keyword evidence="2" id="KW-1185">Reference proteome</keyword>
<name>A0ABU6WLI8_9FABA</name>
<evidence type="ECO:0000313" key="2">
    <source>
        <dbReference type="Proteomes" id="UP001341840"/>
    </source>
</evidence>
<reference evidence="1 2" key="1">
    <citation type="journal article" date="2023" name="Plants (Basel)">
        <title>Bridging the Gap: Combining Genomics and Transcriptomics Approaches to Understand Stylosanthes scabra, an Orphan Legume from the Brazilian Caatinga.</title>
        <authorList>
            <person name="Ferreira-Neto J.R.C."/>
            <person name="da Silva M.D."/>
            <person name="Binneck E."/>
            <person name="de Melo N.F."/>
            <person name="da Silva R.H."/>
            <person name="de Melo A.L.T.M."/>
            <person name="Pandolfi V."/>
            <person name="Bustamante F.O."/>
            <person name="Brasileiro-Vidal A.C."/>
            <person name="Benko-Iseppon A.M."/>
        </authorList>
    </citation>
    <scope>NUCLEOTIDE SEQUENCE [LARGE SCALE GENOMIC DNA]</scope>
    <source>
        <tissue evidence="1">Leaves</tissue>
    </source>
</reference>
<gene>
    <name evidence="1" type="ORF">PIB30_069619</name>
</gene>
<protein>
    <submittedName>
        <fullName evidence="1">Uncharacterized protein</fullName>
    </submittedName>
</protein>
<organism evidence="1 2">
    <name type="scientific">Stylosanthes scabra</name>
    <dbReference type="NCBI Taxonomy" id="79078"/>
    <lineage>
        <taxon>Eukaryota</taxon>
        <taxon>Viridiplantae</taxon>
        <taxon>Streptophyta</taxon>
        <taxon>Embryophyta</taxon>
        <taxon>Tracheophyta</taxon>
        <taxon>Spermatophyta</taxon>
        <taxon>Magnoliopsida</taxon>
        <taxon>eudicotyledons</taxon>
        <taxon>Gunneridae</taxon>
        <taxon>Pentapetalae</taxon>
        <taxon>rosids</taxon>
        <taxon>fabids</taxon>
        <taxon>Fabales</taxon>
        <taxon>Fabaceae</taxon>
        <taxon>Papilionoideae</taxon>
        <taxon>50 kb inversion clade</taxon>
        <taxon>dalbergioids sensu lato</taxon>
        <taxon>Dalbergieae</taxon>
        <taxon>Pterocarpus clade</taxon>
        <taxon>Stylosanthes</taxon>
    </lineage>
</organism>